<proteinExistence type="predicted"/>
<keyword evidence="1" id="KW-0732">Signal</keyword>
<dbReference type="AlphaFoldDB" id="A0A3G8WXU1"/>
<sequence length="84" mass="9063">MKKLLFVAALGVAGLMSAASNVLKPTYNLVASTTKIKKASKKNRDYSCVPTTLSCGVKGWLCGDNIKEMLKKLEEIDQEVCGPN</sequence>
<protein>
    <submittedName>
        <fullName evidence="2">Uncharacterized protein</fullName>
    </submittedName>
</protein>
<dbReference type="EMBL" id="CP034171">
    <property type="protein sequence ID" value="AZI21151.1"/>
    <property type="molecule type" value="Genomic_DNA"/>
</dbReference>
<name>A0A3G8WXU1_9FLAO</name>
<dbReference type="Proteomes" id="UP000282297">
    <property type="component" value="Chromosome"/>
</dbReference>
<accession>A0A3G8WXU1</accession>
<gene>
    <name evidence="2" type="ORF">EIH08_10990</name>
</gene>
<organism evidence="2 3">
    <name type="scientific">Chryseobacterium taklimakanense</name>
    <dbReference type="NCBI Taxonomy" id="536441"/>
    <lineage>
        <taxon>Bacteria</taxon>
        <taxon>Pseudomonadati</taxon>
        <taxon>Bacteroidota</taxon>
        <taxon>Flavobacteriia</taxon>
        <taxon>Flavobacteriales</taxon>
        <taxon>Weeksellaceae</taxon>
        <taxon>Chryseobacterium group</taxon>
        <taxon>Chryseobacterium</taxon>
    </lineage>
</organism>
<dbReference type="RefSeq" id="WP_124785285.1">
    <property type="nucleotide sequence ID" value="NZ_CP034171.1"/>
</dbReference>
<evidence type="ECO:0000313" key="3">
    <source>
        <dbReference type="Proteomes" id="UP000282297"/>
    </source>
</evidence>
<feature type="signal peptide" evidence="1">
    <location>
        <begin position="1"/>
        <end position="18"/>
    </location>
</feature>
<evidence type="ECO:0000313" key="2">
    <source>
        <dbReference type="EMBL" id="AZI21151.1"/>
    </source>
</evidence>
<evidence type="ECO:0000256" key="1">
    <source>
        <dbReference type="SAM" id="SignalP"/>
    </source>
</evidence>
<reference evidence="3" key="1">
    <citation type="submission" date="2018-11" db="EMBL/GenBank/DDBJ databases">
        <title>Proposal to divide the Flavobacteriaceae and reorganize its genera based on Amino Acid Identity values calculated from whole genome sequences.</title>
        <authorList>
            <person name="Nicholson A.C."/>
            <person name="Gulvik C.A."/>
            <person name="Whitney A.M."/>
            <person name="Humrighouse B.W."/>
            <person name="Bell M."/>
            <person name="Holmes B."/>
            <person name="Steigerwalt A.B."/>
            <person name="Villarma A."/>
            <person name="Sheth M."/>
            <person name="Batra D."/>
            <person name="Pryor J."/>
            <person name="Bernardet J.-F."/>
            <person name="Hugo C."/>
            <person name="Kampfer P."/>
            <person name="Newman J.D."/>
            <person name="McQuiston J.R."/>
        </authorList>
    </citation>
    <scope>NUCLEOTIDE SEQUENCE [LARGE SCALE GENOMIC DNA]</scope>
    <source>
        <strain evidence="3">H4753</strain>
    </source>
</reference>
<feature type="chain" id="PRO_5018193146" evidence="1">
    <location>
        <begin position="19"/>
        <end position="84"/>
    </location>
</feature>